<dbReference type="PRINTS" id="PR00260">
    <property type="entry name" value="CHEMTRNSDUCR"/>
</dbReference>
<evidence type="ECO:0000256" key="9">
    <source>
        <dbReference type="PROSITE-ProRule" id="PRU00284"/>
    </source>
</evidence>
<evidence type="ECO:0000256" key="10">
    <source>
        <dbReference type="SAM" id="Phobius"/>
    </source>
</evidence>
<keyword evidence="7 9" id="KW-0807">Transducer</keyword>
<name>A0ABU9HG15_9GAMM</name>
<dbReference type="InterPro" id="IPR004090">
    <property type="entry name" value="Chemotax_Me-accpt_rcpt"/>
</dbReference>
<dbReference type="Pfam" id="PF00015">
    <property type="entry name" value="MCPsignal"/>
    <property type="match status" value="1"/>
</dbReference>
<evidence type="ECO:0000256" key="8">
    <source>
        <dbReference type="ARBA" id="ARBA00029447"/>
    </source>
</evidence>
<feature type="domain" description="T-SNARE coiled-coil homology" evidence="12">
    <location>
        <begin position="469"/>
        <end position="514"/>
    </location>
</feature>
<keyword evidence="4 10" id="KW-0812">Transmembrane</keyword>
<organism evidence="14 15">
    <name type="scientific">Psychromonas arctica</name>
    <dbReference type="NCBI Taxonomy" id="168275"/>
    <lineage>
        <taxon>Bacteria</taxon>
        <taxon>Pseudomonadati</taxon>
        <taxon>Pseudomonadota</taxon>
        <taxon>Gammaproteobacteria</taxon>
        <taxon>Alteromonadales</taxon>
        <taxon>Psychromonadaceae</taxon>
        <taxon>Psychromonas</taxon>
    </lineage>
</organism>
<protein>
    <submittedName>
        <fullName evidence="14">Methyl-accepting chemotaxis protein</fullName>
    </submittedName>
</protein>
<sequence length="554" mass="60226">MNKLNLLQKLLLLTLLPLIFILTLLSSISYSLEKEGLSNNISEFRQALLKERKRELKEITEVASGIVSYQMSLPNQGDIKGALRDISFGTAGYFYIYDTSGNNIFHAIKPALEGKNLIDLKDTMGNKIIVGLLNAAQQGDGVYSFYFQKPGSSTQFEKLGFAAMIPNTNWMIGTGAYIDDIEESINEYSASVTKSFNEKIWLILSISIALIILTTAIIFFVAARMVKPIKRMADNLNDIAQGEGDLTQRLEIHGHDEISQLGRSFNLFVDKLRNTIADISTATTGINKAGLDMNHQSTEIASQLHHHNDQTDQVVSAVTEMSSTASEVASNTNQVAEATQAVSIDVMHAQECVETSLTEVSALVEEINGAVTSMNALSEQSQKINQVLTVIGAIADQTNLLALNAAIEAARAGEQGRGFAVVADEVRSLASRTQKSTLEINEMLEELHRLVGLSVNAMSLSQERSVRSVDSSRTISQSLLSVTSSITSINDMSTQIATATTEQSSVTEEITRNVYEIQNIVNSLTSSSIEAEKIASDVLSEGGKLEGLVGQFKI</sequence>
<keyword evidence="2" id="KW-1003">Cell membrane</keyword>
<feature type="transmembrane region" description="Helical" evidence="10">
    <location>
        <begin position="200"/>
        <end position="222"/>
    </location>
</feature>
<comment type="similarity">
    <text evidence="8">Belongs to the methyl-accepting chemotaxis (MCP) protein family.</text>
</comment>
<keyword evidence="3" id="KW-0997">Cell inner membrane</keyword>
<dbReference type="CDD" id="cd06225">
    <property type="entry name" value="HAMP"/>
    <property type="match status" value="1"/>
</dbReference>
<gene>
    <name evidence="14" type="ORF">V6255_16775</name>
</gene>
<dbReference type="InterPro" id="IPR033480">
    <property type="entry name" value="sCache_2"/>
</dbReference>
<accession>A0ABU9HG15</accession>
<dbReference type="EMBL" id="JBAKBA010000057">
    <property type="protein sequence ID" value="MEL0660789.1"/>
    <property type="molecule type" value="Genomic_DNA"/>
</dbReference>
<dbReference type="PANTHER" id="PTHR32089">
    <property type="entry name" value="METHYL-ACCEPTING CHEMOTAXIS PROTEIN MCPB"/>
    <property type="match status" value="1"/>
</dbReference>
<dbReference type="Proteomes" id="UP001366060">
    <property type="component" value="Unassembled WGS sequence"/>
</dbReference>
<dbReference type="RefSeq" id="WP_341629175.1">
    <property type="nucleotide sequence ID" value="NZ_JBAKBA010000057.1"/>
</dbReference>
<keyword evidence="15" id="KW-1185">Reference proteome</keyword>
<evidence type="ECO:0000256" key="1">
    <source>
        <dbReference type="ARBA" id="ARBA00004429"/>
    </source>
</evidence>
<dbReference type="SMART" id="SM00283">
    <property type="entry name" value="MA"/>
    <property type="match status" value="1"/>
</dbReference>
<comment type="subcellular location">
    <subcellularLocation>
        <location evidence="1">Cell inner membrane</location>
        <topology evidence="1">Multi-pass membrane protein</topology>
    </subcellularLocation>
</comment>
<evidence type="ECO:0000259" key="11">
    <source>
        <dbReference type="PROSITE" id="PS50111"/>
    </source>
</evidence>
<dbReference type="SMART" id="SM00304">
    <property type="entry name" value="HAMP"/>
    <property type="match status" value="1"/>
</dbReference>
<dbReference type="InterPro" id="IPR004089">
    <property type="entry name" value="MCPsignal_dom"/>
</dbReference>
<keyword evidence="5 10" id="KW-1133">Transmembrane helix</keyword>
<dbReference type="InterPro" id="IPR003660">
    <property type="entry name" value="HAMP_dom"/>
</dbReference>
<evidence type="ECO:0000313" key="15">
    <source>
        <dbReference type="Proteomes" id="UP001366060"/>
    </source>
</evidence>
<dbReference type="PROSITE" id="PS50111">
    <property type="entry name" value="CHEMOTAXIS_TRANSDUC_2"/>
    <property type="match status" value="1"/>
</dbReference>
<feature type="domain" description="HAMP" evidence="13">
    <location>
        <begin position="223"/>
        <end position="277"/>
    </location>
</feature>
<evidence type="ECO:0000259" key="12">
    <source>
        <dbReference type="PROSITE" id="PS50192"/>
    </source>
</evidence>
<dbReference type="Pfam" id="PF08269">
    <property type="entry name" value="dCache_2"/>
    <property type="match status" value="1"/>
</dbReference>
<evidence type="ECO:0000256" key="7">
    <source>
        <dbReference type="ARBA" id="ARBA00023224"/>
    </source>
</evidence>
<dbReference type="SMART" id="SM01049">
    <property type="entry name" value="Cache_2"/>
    <property type="match status" value="1"/>
</dbReference>
<evidence type="ECO:0000259" key="13">
    <source>
        <dbReference type="PROSITE" id="PS50885"/>
    </source>
</evidence>
<dbReference type="Pfam" id="PF00672">
    <property type="entry name" value="HAMP"/>
    <property type="match status" value="1"/>
</dbReference>
<evidence type="ECO:0000256" key="2">
    <source>
        <dbReference type="ARBA" id="ARBA00022475"/>
    </source>
</evidence>
<keyword evidence="6 10" id="KW-0472">Membrane</keyword>
<feature type="domain" description="Methyl-accepting transducer" evidence="11">
    <location>
        <begin position="282"/>
        <end position="518"/>
    </location>
</feature>
<evidence type="ECO:0000313" key="14">
    <source>
        <dbReference type="EMBL" id="MEL0660789.1"/>
    </source>
</evidence>
<evidence type="ECO:0000256" key="4">
    <source>
        <dbReference type="ARBA" id="ARBA00022692"/>
    </source>
</evidence>
<evidence type="ECO:0000256" key="5">
    <source>
        <dbReference type="ARBA" id="ARBA00022989"/>
    </source>
</evidence>
<dbReference type="InterPro" id="IPR000727">
    <property type="entry name" value="T_SNARE_dom"/>
</dbReference>
<dbReference type="PROSITE" id="PS50885">
    <property type="entry name" value="HAMP"/>
    <property type="match status" value="1"/>
</dbReference>
<dbReference type="PROSITE" id="PS50192">
    <property type="entry name" value="T_SNARE"/>
    <property type="match status" value="1"/>
</dbReference>
<dbReference type="PANTHER" id="PTHR32089:SF55">
    <property type="entry name" value="METHYL ACCEPTING SENSORY TRANSDUCER WITH CACHE_2 SMALL MOLECULE BINDING DOMAIN"/>
    <property type="match status" value="1"/>
</dbReference>
<reference evidence="14 15" key="1">
    <citation type="submission" date="2024-02" db="EMBL/GenBank/DDBJ databases">
        <title>Bacteria isolated from the canopy kelp, Nereocystis luetkeana.</title>
        <authorList>
            <person name="Pfister C.A."/>
            <person name="Younker I.T."/>
            <person name="Light S.H."/>
        </authorList>
    </citation>
    <scope>NUCLEOTIDE SEQUENCE [LARGE SCALE GENOMIC DNA]</scope>
    <source>
        <strain evidence="14 15">TI.2.07</strain>
    </source>
</reference>
<evidence type="ECO:0000256" key="3">
    <source>
        <dbReference type="ARBA" id="ARBA00022519"/>
    </source>
</evidence>
<dbReference type="SUPFAM" id="SSF58104">
    <property type="entry name" value="Methyl-accepting chemotaxis protein (MCP) signaling domain"/>
    <property type="match status" value="1"/>
</dbReference>
<dbReference type="CDD" id="cd11386">
    <property type="entry name" value="MCP_signal"/>
    <property type="match status" value="1"/>
</dbReference>
<evidence type="ECO:0000256" key="6">
    <source>
        <dbReference type="ARBA" id="ARBA00023136"/>
    </source>
</evidence>
<dbReference type="Gene3D" id="3.30.450.20">
    <property type="entry name" value="PAS domain"/>
    <property type="match status" value="1"/>
</dbReference>
<proteinExistence type="inferred from homology"/>
<dbReference type="Gene3D" id="1.10.287.950">
    <property type="entry name" value="Methyl-accepting chemotaxis protein"/>
    <property type="match status" value="1"/>
</dbReference>
<comment type="caution">
    <text evidence="14">The sequence shown here is derived from an EMBL/GenBank/DDBJ whole genome shotgun (WGS) entry which is preliminary data.</text>
</comment>
<dbReference type="InterPro" id="IPR004010">
    <property type="entry name" value="Double_Cache_2"/>
</dbReference>